<dbReference type="EMBL" id="JBHSKX010000004">
    <property type="protein sequence ID" value="MFC5369048.1"/>
    <property type="molecule type" value="Genomic_DNA"/>
</dbReference>
<dbReference type="RefSeq" id="WP_227231105.1">
    <property type="nucleotide sequence ID" value="NZ_JAJCVJ010000003.1"/>
</dbReference>
<comment type="caution">
    <text evidence="3">The sequence shown here is derived from an EMBL/GenBank/DDBJ whole genome shotgun (WGS) entry which is preliminary data.</text>
</comment>
<keyword evidence="1" id="KW-1133">Transmembrane helix</keyword>
<proteinExistence type="predicted"/>
<evidence type="ECO:0000256" key="1">
    <source>
        <dbReference type="SAM" id="Phobius"/>
    </source>
</evidence>
<name>A0ABD5RGV3_9EURY</name>
<keyword evidence="1" id="KW-0812">Transmembrane</keyword>
<protein>
    <submittedName>
        <fullName evidence="3">CPBP family intramembrane glutamic endopeptidase</fullName>
        <ecNumber evidence="3">3.4.-.-</ecNumber>
    </submittedName>
</protein>
<dbReference type="GO" id="GO:0080120">
    <property type="term" value="P:CAAX-box protein maturation"/>
    <property type="evidence" value="ECO:0007669"/>
    <property type="project" value="UniProtKB-ARBA"/>
</dbReference>
<feature type="transmembrane region" description="Helical" evidence="1">
    <location>
        <begin position="20"/>
        <end position="39"/>
    </location>
</feature>
<evidence type="ECO:0000259" key="2">
    <source>
        <dbReference type="Pfam" id="PF02517"/>
    </source>
</evidence>
<feature type="transmembrane region" description="Helical" evidence="1">
    <location>
        <begin position="51"/>
        <end position="72"/>
    </location>
</feature>
<dbReference type="InterPro" id="IPR003675">
    <property type="entry name" value="Rce1/LyrA-like_dom"/>
</dbReference>
<accession>A0ABD5RGV3</accession>
<sequence>MPSKRAESYQTDSGDLSPAVVVGLAVSLFGVVVLGQIELPRWIAASATRSFLTNSLSSWVLAGAIVTLVVYWERRDVASIGLELPGRRDVAVGIGAGLLATVIGLLVTGGAVAVFDLQAPPTLSAIAELSLPVQVGIVGTAVVTEEILWRGYPIERLTELTGNVWIGGVVSGLVFLAVHLPAWGLVGAIPQSVFTTFLVGVYVWRRNVVVTMLTHGVINGLVLLVLPAML</sequence>
<evidence type="ECO:0000313" key="4">
    <source>
        <dbReference type="Proteomes" id="UP001596201"/>
    </source>
</evidence>
<dbReference type="Pfam" id="PF02517">
    <property type="entry name" value="Rce1-like"/>
    <property type="match status" value="1"/>
</dbReference>
<dbReference type="AlphaFoldDB" id="A0ABD5RGV3"/>
<keyword evidence="4" id="KW-1185">Reference proteome</keyword>
<organism evidence="3 4">
    <name type="scientific">Salinirubrum litoreum</name>
    <dbReference type="NCBI Taxonomy" id="1126234"/>
    <lineage>
        <taxon>Archaea</taxon>
        <taxon>Methanobacteriati</taxon>
        <taxon>Methanobacteriota</taxon>
        <taxon>Stenosarchaea group</taxon>
        <taxon>Halobacteria</taxon>
        <taxon>Halobacteriales</taxon>
        <taxon>Haloferacaceae</taxon>
        <taxon>Salinirubrum</taxon>
    </lineage>
</organism>
<feature type="transmembrane region" description="Helical" evidence="1">
    <location>
        <begin position="92"/>
        <end position="115"/>
    </location>
</feature>
<evidence type="ECO:0000313" key="3">
    <source>
        <dbReference type="EMBL" id="MFC5369048.1"/>
    </source>
</evidence>
<dbReference type="Proteomes" id="UP001596201">
    <property type="component" value="Unassembled WGS sequence"/>
</dbReference>
<feature type="transmembrane region" description="Helical" evidence="1">
    <location>
        <begin position="207"/>
        <end position="229"/>
    </location>
</feature>
<keyword evidence="1" id="KW-0472">Membrane</keyword>
<reference evidence="3 4" key="1">
    <citation type="journal article" date="2019" name="Int. J. Syst. Evol. Microbiol.">
        <title>The Global Catalogue of Microorganisms (GCM) 10K type strain sequencing project: providing services to taxonomists for standard genome sequencing and annotation.</title>
        <authorList>
            <consortium name="The Broad Institute Genomics Platform"/>
            <consortium name="The Broad Institute Genome Sequencing Center for Infectious Disease"/>
            <person name="Wu L."/>
            <person name="Ma J."/>
        </authorList>
    </citation>
    <scope>NUCLEOTIDE SEQUENCE [LARGE SCALE GENOMIC DNA]</scope>
    <source>
        <strain evidence="3 4">CGMCC 1.12237</strain>
    </source>
</reference>
<dbReference type="EC" id="3.4.-.-" evidence="3"/>
<keyword evidence="3" id="KW-0378">Hydrolase</keyword>
<dbReference type="GO" id="GO:0004175">
    <property type="term" value="F:endopeptidase activity"/>
    <property type="evidence" value="ECO:0007669"/>
    <property type="project" value="UniProtKB-ARBA"/>
</dbReference>
<gene>
    <name evidence="3" type="ORF">ACFPJ5_19140</name>
</gene>
<feature type="transmembrane region" description="Helical" evidence="1">
    <location>
        <begin position="164"/>
        <end position="186"/>
    </location>
</feature>
<feature type="domain" description="CAAX prenyl protease 2/Lysostaphin resistance protein A-like" evidence="2">
    <location>
        <begin position="134"/>
        <end position="220"/>
    </location>
</feature>